<evidence type="ECO:0008006" key="3">
    <source>
        <dbReference type="Google" id="ProtNLM"/>
    </source>
</evidence>
<sequence>MATSRSTPFPSPLADVDAAALPSWWMQQWMESANASARLQLVWLEMLGNAMQQEAEFFKIMAISTEKLAHGAMNQELLGDPTAMAAHYQEVAGEIHEATMNRMHKVTELSKDFRECLWEEIC</sequence>
<gene>
    <name evidence="1" type="ORF">SAMN02745148_01351</name>
</gene>
<keyword evidence="2" id="KW-1185">Reference proteome</keyword>
<dbReference type="OrthoDB" id="6166816at2"/>
<dbReference type="EMBL" id="FQUJ01000005">
    <property type="protein sequence ID" value="SHE89298.1"/>
    <property type="molecule type" value="Genomic_DNA"/>
</dbReference>
<dbReference type="AlphaFoldDB" id="A0A1M4X747"/>
<name>A0A1M4X747_9GAMM</name>
<accession>A0A1M4X747</accession>
<proteinExistence type="predicted"/>
<dbReference type="STRING" id="1121942.SAMN02745148_01351"/>
<reference evidence="1 2" key="1">
    <citation type="submission" date="2016-11" db="EMBL/GenBank/DDBJ databases">
        <authorList>
            <person name="Jaros S."/>
            <person name="Januszkiewicz K."/>
            <person name="Wedrychowicz H."/>
        </authorList>
    </citation>
    <scope>NUCLEOTIDE SEQUENCE [LARGE SCALE GENOMIC DNA]</scope>
    <source>
        <strain evidence="1 2">DSM 19980</strain>
    </source>
</reference>
<evidence type="ECO:0000313" key="1">
    <source>
        <dbReference type="EMBL" id="SHE89298.1"/>
    </source>
</evidence>
<dbReference type="Proteomes" id="UP000184346">
    <property type="component" value="Unassembled WGS sequence"/>
</dbReference>
<protein>
    <recommendedName>
        <fullName evidence="3">Phasin protein</fullName>
    </recommendedName>
</protein>
<dbReference type="RefSeq" id="WP_139249072.1">
    <property type="nucleotide sequence ID" value="NZ_FQUJ01000005.1"/>
</dbReference>
<evidence type="ECO:0000313" key="2">
    <source>
        <dbReference type="Proteomes" id="UP000184346"/>
    </source>
</evidence>
<organism evidence="1 2">
    <name type="scientific">Modicisalibacter ilicicola DSM 19980</name>
    <dbReference type="NCBI Taxonomy" id="1121942"/>
    <lineage>
        <taxon>Bacteria</taxon>
        <taxon>Pseudomonadati</taxon>
        <taxon>Pseudomonadota</taxon>
        <taxon>Gammaproteobacteria</taxon>
        <taxon>Oceanospirillales</taxon>
        <taxon>Halomonadaceae</taxon>
        <taxon>Modicisalibacter</taxon>
    </lineage>
</organism>